<name>Q2LX53_SYNAS</name>
<evidence type="ECO:0000313" key="9">
    <source>
        <dbReference type="EMBL" id="ABC78666.1"/>
    </source>
</evidence>
<keyword evidence="5" id="KW-0663">Pyridoxal phosphate</keyword>
<dbReference type="Proteomes" id="UP000001933">
    <property type="component" value="Chromosome"/>
</dbReference>
<dbReference type="EMBL" id="CP000252">
    <property type="protein sequence ID" value="ABC78666.1"/>
    <property type="molecule type" value="Genomic_DNA"/>
</dbReference>
<accession>Q2LX53</accession>
<dbReference type="InParanoid" id="Q2LX53"/>
<keyword evidence="4 9" id="KW-0808">Transferase</keyword>
<dbReference type="GO" id="GO:0030170">
    <property type="term" value="F:pyridoxal phosphate binding"/>
    <property type="evidence" value="ECO:0007669"/>
    <property type="project" value="InterPro"/>
</dbReference>
<dbReference type="Gene3D" id="3.40.640.10">
    <property type="entry name" value="Type I PLP-dependent aspartate aminotransferase-like (Major domain)"/>
    <property type="match status" value="1"/>
</dbReference>
<protein>
    <recommendedName>
        <fullName evidence="3">cysteine desulfurase</fullName>
        <ecNumber evidence="3">2.8.1.7</ecNumber>
    </recommendedName>
</protein>
<evidence type="ECO:0000256" key="6">
    <source>
        <dbReference type="ARBA" id="ARBA00050776"/>
    </source>
</evidence>
<dbReference type="OrthoDB" id="9808002at2"/>
<comment type="catalytic activity">
    <reaction evidence="6">
        <text>(sulfur carrier)-H + L-cysteine = (sulfur carrier)-SH + L-alanine</text>
        <dbReference type="Rhea" id="RHEA:43892"/>
        <dbReference type="Rhea" id="RHEA-COMP:14737"/>
        <dbReference type="Rhea" id="RHEA-COMP:14739"/>
        <dbReference type="ChEBI" id="CHEBI:29917"/>
        <dbReference type="ChEBI" id="CHEBI:35235"/>
        <dbReference type="ChEBI" id="CHEBI:57972"/>
        <dbReference type="ChEBI" id="CHEBI:64428"/>
        <dbReference type="EC" id="2.8.1.7"/>
    </reaction>
</comment>
<dbReference type="STRING" id="56780.SYN_01071"/>
<evidence type="ECO:0000256" key="2">
    <source>
        <dbReference type="ARBA" id="ARBA00010447"/>
    </source>
</evidence>
<dbReference type="Gene3D" id="3.90.1150.10">
    <property type="entry name" value="Aspartate Aminotransferase, domain 1"/>
    <property type="match status" value="1"/>
</dbReference>
<gene>
    <name evidence="9" type="ORF">SYN_01071</name>
</gene>
<dbReference type="PANTHER" id="PTHR43586:SF4">
    <property type="entry name" value="ISOPENICILLIN N EPIMERASE"/>
    <property type="match status" value="1"/>
</dbReference>
<keyword evidence="10" id="KW-1185">Reference proteome</keyword>
<dbReference type="GO" id="GO:0006534">
    <property type="term" value="P:cysteine metabolic process"/>
    <property type="evidence" value="ECO:0007669"/>
    <property type="project" value="InterPro"/>
</dbReference>
<dbReference type="AlphaFoldDB" id="Q2LX53"/>
<dbReference type="GO" id="GO:0016829">
    <property type="term" value="F:lyase activity"/>
    <property type="evidence" value="ECO:0007669"/>
    <property type="project" value="UniProtKB-KW"/>
</dbReference>
<dbReference type="InterPro" id="IPR000192">
    <property type="entry name" value="Aminotrans_V_dom"/>
</dbReference>
<proteinExistence type="inferred from homology"/>
<keyword evidence="9" id="KW-0456">Lyase</keyword>
<evidence type="ECO:0000256" key="7">
    <source>
        <dbReference type="RuleBase" id="RU004504"/>
    </source>
</evidence>
<dbReference type="InterPro" id="IPR010970">
    <property type="entry name" value="Cys_dSase_SufS"/>
</dbReference>
<comment type="similarity">
    <text evidence="2">Belongs to the class-V pyridoxal-phosphate-dependent aminotransferase family. Csd subfamily.</text>
</comment>
<dbReference type="KEGG" id="sat:SYN_01071"/>
<evidence type="ECO:0000256" key="3">
    <source>
        <dbReference type="ARBA" id="ARBA00012239"/>
    </source>
</evidence>
<dbReference type="Pfam" id="PF00266">
    <property type="entry name" value="Aminotran_5"/>
    <property type="match status" value="1"/>
</dbReference>
<dbReference type="EC" id="2.8.1.7" evidence="3"/>
<dbReference type="NCBIfam" id="TIGR01977">
    <property type="entry name" value="am_tr_V_EF2568"/>
    <property type="match status" value="1"/>
</dbReference>
<dbReference type="InterPro" id="IPR010969">
    <property type="entry name" value="Cys_dSase-rel_unknwn_funct"/>
</dbReference>
<sequence length="391" mass="41942">MHSNNVIYFDNAATSWPKPEETLQAMEHYLRHVGGNPGRSGHRHSLDAARIVMNAREAVAELFGIQDALNVAFTKNATEALNLATRGLLHPGDHVITSSMEHNSVMRPLRALEKEGLELTVIPCSSSGELDPADLLPAIRRNTRAVYLTAASNVTGTLMPLKEVGMLTREKGLIFCVDAAQAGGSFPLDVTELGIDLLAFTGHKALYGPQGTGGLYIREGLEKDIRPLMMGGTGSRSEFEEQPDFLPDKFEAGTPNTVGLAGLEAGVRFVLRRGVASIRAQEQELAGHLMNGLRTVPGLTLYGPEIPSRKIAVVSFTVEGLSPAEIAMALDEQDMIMSRPGLHCAPSAHKTLGTFPVGTTRFSLGAFNTAEQVQTAVKAVARLTATARRKG</sequence>
<dbReference type="GO" id="GO:0031071">
    <property type="term" value="F:cysteine desulfurase activity"/>
    <property type="evidence" value="ECO:0007669"/>
    <property type="project" value="UniProtKB-EC"/>
</dbReference>
<evidence type="ECO:0000256" key="5">
    <source>
        <dbReference type="ARBA" id="ARBA00022898"/>
    </source>
</evidence>
<dbReference type="FunCoup" id="Q2LX53">
    <property type="interactions" value="437"/>
</dbReference>
<feature type="domain" description="Aminotransferase class V" evidence="8">
    <location>
        <begin position="7"/>
        <end position="374"/>
    </location>
</feature>
<evidence type="ECO:0000313" key="10">
    <source>
        <dbReference type="Proteomes" id="UP000001933"/>
    </source>
</evidence>
<dbReference type="InterPro" id="IPR015421">
    <property type="entry name" value="PyrdxlP-dep_Trfase_major"/>
</dbReference>
<dbReference type="InterPro" id="IPR016454">
    <property type="entry name" value="Cysteine_dSase"/>
</dbReference>
<reference evidence="9 10" key="1">
    <citation type="journal article" date="2007" name="Proc. Natl. Acad. Sci. U.S.A.">
        <title>The genome of Syntrophus aciditrophicus: life at the thermodynamic limit of microbial growth.</title>
        <authorList>
            <person name="McInerney M.J."/>
            <person name="Rohlin L."/>
            <person name="Mouttaki H."/>
            <person name="Kim U."/>
            <person name="Krupp R.S."/>
            <person name="Rios-Hernandez L."/>
            <person name="Sieber J."/>
            <person name="Struchtemeyer C.G."/>
            <person name="Bhattacharyya A."/>
            <person name="Campbell J.W."/>
            <person name="Gunsalus R.P."/>
        </authorList>
    </citation>
    <scope>NUCLEOTIDE SEQUENCE [LARGE SCALE GENOMIC DNA]</scope>
    <source>
        <strain evidence="9 10">SB</strain>
    </source>
</reference>
<comment type="cofactor">
    <cofactor evidence="1 7">
        <name>pyridoxal 5'-phosphate</name>
        <dbReference type="ChEBI" id="CHEBI:597326"/>
    </cofactor>
</comment>
<evidence type="ECO:0000256" key="1">
    <source>
        <dbReference type="ARBA" id="ARBA00001933"/>
    </source>
</evidence>
<dbReference type="InterPro" id="IPR015422">
    <property type="entry name" value="PyrdxlP-dep_Trfase_small"/>
</dbReference>
<dbReference type="eggNOG" id="COG0520">
    <property type="taxonomic scope" value="Bacteria"/>
</dbReference>
<organism evidence="9 10">
    <name type="scientific">Syntrophus aciditrophicus (strain SB)</name>
    <dbReference type="NCBI Taxonomy" id="56780"/>
    <lineage>
        <taxon>Bacteria</taxon>
        <taxon>Pseudomonadati</taxon>
        <taxon>Thermodesulfobacteriota</taxon>
        <taxon>Syntrophia</taxon>
        <taxon>Syntrophales</taxon>
        <taxon>Syntrophaceae</taxon>
        <taxon>Syntrophus</taxon>
    </lineage>
</organism>
<dbReference type="InterPro" id="IPR015424">
    <property type="entry name" value="PyrdxlP-dep_Trfase"/>
</dbReference>
<evidence type="ECO:0000256" key="4">
    <source>
        <dbReference type="ARBA" id="ARBA00022679"/>
    </source>
</evidence>
<dbReference type="PANTHER" id="PTHR43586">
    <property type="entry name" value="CYSTEINE DESULFURASE"/>
    <property type="match status" value="1"/>
</dbReference>
<dbReference type="SUPFAM" id="SSF53383">
    <property type="entry name" value="PLP-dependent transferases"/>
    <property type="match status" value="1"/>
</dbReference>
<dbReference type="HOGENOM" id="CLU_003433_2_4_7"/>
<dbReference type="PIRSF" id="PIRSF005572">
    <property type="entry name" value="NifS"/>
    <property type="match status" value="1"/>
</dbReference>
<dbReference type="PROSITE" id="PS00595">
    <property type="entry name" value="AA_TRANSFER_CLASS_5"/>
    <property type="match status" value="1"/>
</dbReference>
<dbReference type="CDD" id="cd06453">
    <property type="entry name" value="SufS_like"/>
    <property type="match status" value="1"/>
</dbReference>
<evidence type="ECO:0000259" key="8">
    <source>
        <dbReference type="Pfam" id="PF00266"/>
    </source>
</evidence>
<dbReference type="RefSeq" id="WP_011418683.1">
    <property type="nucleotide sequence ID" value="NC_007759.1"/>
</dbReference>
<dbReference type="InterPro" id="IPR020578">
    <property type="entry name" value="Aminotrans_V_PyrdxlP_BS"/>
</dbReference>